<sequence length="131" mass="14718">MLHNIPLSHDNVRVVVEKIVVPGAHVPYPNDEVQTVDDALSQFIAWPRQLVELGTEIEVQQRRRSKGKLLNPLSPDPSCPSSVDVSGMSREFHMVKTLAIGLAADEFIDINMDVDIVGKQYGFHIYREEIV</sequence>
<protein>
    <recommendedName>
        <fullName evidence="1">DUF8039 domain-containing protein</fullName>
    </recommendedName>
</protein>
<evidence type="ECO:0000313" key="2">
    <source>
        <dbReference type="EMBL" id="CAH9080865.1"/>
    </source>
</evidence>
<proteinExistence type="predicted"/>
<dbReference type="EMBL" id="CAMAPE010000013">
    <property type="protein sequence ID" value="CAH9080865.1"/>
    <property type="molecule type" value="Genomic_DNA"/>
</dbReference>
<organism evidence="2 3">
    <name type="scientific">Cuscuta europaea</name>
    <name type="common">European dodder</name>
    <dbReference type="NCBI Taxonomy" id="41803"/>
    <lineage>
        <taxon>Eukaryota</taxon>
        <taxon>Viridiplantae</taxon>
        <taxon>Streptophyta</taxon>
        <taxon>Embryophyta</taxon>
        <taxon>Tracheophyta</taxon>
        <taxon>Spermatophyta</taxon>
        <taxon>Magnoliopsida</taxon>
        <taxon>eudicotyledons</taxon>
        <taxon>Gunneridae</taxon>
        <taxon>Pentapetalae</taxon>
        <taxon>asterids</taxon>
        <taxon>lamiids</taxon>
        <taxon>Solanales</taxon>
        <taxon>Convolvulaceae</taxon>
        <taxon>Cuscuteae</taxon>
        <taxon>Cuscuta</taxon>
        <taxon>Cuscuta subgen. Cuscuta</taxon>
    </lineage>
</organism>
<dbReference type="Pfam" id="PF26133">
    <property type="entry name" value="DUF8039"/>
    <property type="match status" value="1"/>
</dbReference>
<comment type="caution">
    <text evidence="2">The sequence shown here is derived from an EMBL/GenBank/DDBJ whole genome shotgun (WGS) entry which is preliminary data.</text>
</comment>
<feature type="domain" description="DUF8039" evidence="1">
    <location>
        <begin position="1"/>
        <end position="53"/>
    </location>
</feature>
<evidence type="ECO:0000259" key="1">
    <source>
        <dbReference type="Pfam" id="PF26133"/>
    </source>
</evidence>
<name>A0A9P1E609_CUSEU</name>
<dbReference type="InterPro" id="IPR058352">
    <property type="entry name" value="DUF8039"/>
</dbReference>
<dbReference type="OrthoDB" id="1731907at2759"/>
<evidence type="ECO:0000313" key="3">
    <source>
        <dbReference type="Proteomes" id="UP001152484"/>
    </source>
</evidence>
<reference evidence="2" key="1">
    <citation type="submission" date="2022-07" db="EMBL/GenBank/DDBJ databases">
        <authorList>
            <person name="Macas J."/>
            <person name="Novak P."/>
            <person name="Neumann P."/>
        </authorList>
    </citation>
    <scope>NUCLEOTIDE SEQUENCE</scope>
</reference>
<dbReference type="Proteomes" id="UP001152484">
    <property type="component" value="Unassembled WGS sequence"/>
</dbReference>
<dbReference type="AlphaFoldDB" id="A0A9P1E609"/>
<accession>A0A9P1E609</accession>
<gene>
    <name evidence="2" type="ORF">CEURO_LOCUS7681</name>
</gene>
<keyword evidence="3" id="KW-1185">Reference proteome</keyword>